<dbReference type="PANTHER" id="PTHR42924">
    <property type="entry name" value="EXONUCLEASE"/>
    <property type="match status" value="1"/>
</dbReference>
<proteinExistence type="predicted"/>
<dbReference type="EMBL" id="JAJEQM010000012">
    <property type="protein sequence ID" value="MCC2210969.1"/>
    <property type="molecule type" value="Genomic_DNA"/>
</dbReference>
<dbReference type="AlphaFoldDB" id="A0AAE3J9S5"/>
<dbReference type="InterPro" id="IPR016195">
    <property type="entry name" value="Pol/histidinol_Pase-like"/>
</dbReference>
<protein>
    <submittedName>
        <fullName evidence="2">PHP domain-containing protein</fullName>
    </submittedName>
</protein>
<dbReference type="GO" id="GO:0004534">
    <property type="term" value="F:5'-3' RNA exonuclease activity"/>
    <property type="evidence" value="ECO:0007669"/>
    <property type="project" value="TreeGrafter"/>
</dbReference>
<dbReference type="Proteomes" id="UP001198242">
    <property type="component" value="Unassembled WGS sequence"/>
</dbReference>
<comment type="caution">
    <text evidence="2">The sequence shown here is derived from an EMBL/GenBank/DDBJ whole genome shotgun (WGS) entry which is preliminary data.</text>
</comment>
<dbReference type="InterPro" id="IPR003141">
    <property type="entry name" value="Pol/His_phosphatase_N"/>
</dbReference>
<reference evidence="2 3" key="1">
    <citation type="submission" date="2021-10" db="EMBL/GenBank/DDBJ databases">
        <title>Anaerobic single-cell dispensing facilitates the cultivation of human gut bacteria.</title>
        <authorList>
            <person name="Afrizal A."/>
        </authorList>
    </citation>
    <scope>NUCLEOTIDE SEQUENCE [LARGE SCALE GENOMIC DNA]</scope>
    <source>
        <strain evidence="2 3">CLA-AA-H232</strain>
    </source>
</reference>
<dbReference type="RefSeq" id="WP_308456624.1">
    <property type="nucleotide sequence ID" value="NZ_JAJEQM010000012.1"/>
</dbReference>
<keyword evidence="3" id="KW-1185">Reference proteome</keyword>
<dbReference type="SUPFAM" id="SSF89550">
    <property type="entry name" value="PHP domain-like"/>
    <property type="match status" value="1"/>
</dbReference>
<accession>A0AAE3J9S5</accession>
<feature type="domain" description="Polymerase/histidinol phosphatase N-terminal" evidence="1">
    <location>
        <begin position="5"/>
        <end position="70"/>
    </location>
</feature>
<evidence type="ECO:0000259" key="1">
    <source>
        <dbReference type="SMART" id="SM00481"/>
    </source>
</evidence>
<organism evidence="2 3">
    <name type="scientific">Hominilimicola fabiformis</name>
    <dbReference type="NCBI Taxonomy" id="2885356"/>
    <lineage>
        <taxon>Bacteria</taxon>
        <taxon>Bacillati</taxon>
        <taxon>Bacillota</taxon>
        <taxon>Clostridia</taxon>
        <taxon>Eubacteriales</taxon>
        <taxon>Oscillospiraceae</taxon>
        <taxon>Hominilimicola</taxon>
    </lineage>
</organism>
<dbReference type="Pfam" id="PF02811">
    <property type="entry name" value="PHP"/>
    <property type="match status" value="1"/>
</dbReference>
<dbReference type="PANTHER" id="PTHR42924:SF3">
    <property type="entry name" value="POLYMERASE_HISTIDINOL PHOSPHATASE N-TERMINAL DOMAIN-CONTAINING PROTEIN"/>
    <property type="match status" value="1"/>
</dbReference>
<sequence>MIKKIDLHTHSTASDGTFTPSEVAHKAHKTGLSAVALTDHDTINGLAEFKRACGEYGIEGISGVEISAKYEKEMHIVGLFIDENDTELAEKLDELKNAREVRNKKVLELVNGQGMEISVDDILSQKDGATLLNTGRAHIAHAMVKKGYVASVDEAFKKYLGKGMSCYVPRKTYSPKESIEMIKNAGGLAILAHPVYITEDYDKLYSLLKQLKEYGLDGTECLYNCYSEEFSKMCFDICDKLGLVKSGGSDFHGGNKPDVELGKVSGGYVPYEFLLNMKEQRGLM</sequence>
<evidence type="ECO:0000313" key="3">
    <source>
        <dbReference type="Proteomes" id="UP001198242"/>
    </source>
</evidence>
<dbReference type="Gene3D" id="1.10.150.650">
    <property type="match status" value="1"/>
</dbReference>
<dbReference type="InterPro" id="IPR004013">
    <property type="entry name" value="PHP_dom"/>
</dbReference>
<dbReference type="CDD" id="cd07438">
    <property type="entry name" value="PHP_HisPPase_AMP"/>
    <property type="match status" value="1"/>
</dbReference>
<dbReference type="InterPro" id="IPR052018">
    <property type="entry name" value="PHP_domain"/>
</dbReference>
<dbReference type="Gene3D" id="3.20.20.140">
    <property type="entry name" value="Metal-dependent hydrolases"/>
    <property type="match status" value="1"/>
</dbReference>
<dbReference type="GO" id="GO:0035312">
    <property type="term" value="F:5'-3' DNA exonuclease activity"/>
    <property type="evidence" value="ECO:0007669"/>
    <property type="project" value="TreeGrafter"/>
</dbReference>
<gene>
    <name evidence="2" type="ORF">LKE05_09240</name>
</gene>
<evidence type="ECO:0000313" key="2">
    <source>
        <dbReference type="EMBL" id="MCC2210969.1"/>
    </source>
</evidence>
<name>A0AAE3J9S5_9FIRM</name>
<dbReference type="SMART" id="SM00481">
    <property type="entry name" value="POLIIIAc"/>
    <property type="match status" value="1"/>
</dbReference>